<keyword evidence="2" id="KW-0645">Protease</keyword>
<dbReference type="RefSeq" id="WP_209482225.1">
    <property type="nucleotide sequence ID" value="NZ_JAGGKK010000029.1"/>
</dbReference>
<dbReference type="InterPro" id="IPR038765">
    <property type="entry name" value="Papain-like_cys_pep_sf"/>
</dbReference>
<evidence type="ECO:0000313" key="7">
    <source>
        <dbReference type="EMBL" id="MBP1950767.1"/>
    </source>
</evidence>
<dbReference type="SUPFAM" id="SSF54001">
    <property type="entry name" value="Cysteine proteinases"/>
    <property type="match status" value="1"/>
</dbReference>
<dbReference type="SUPFAM" id="SSF47090">
    <property type="entry name" value="PGBD-like"/>
    <property type="match status" value="2"/>
</dbReference>
<evidence type="ECO:0000256" key="3">
    <source>
        <dbReference type="ARBA" id="ARBA00022801"/>
    </source>
</evidence>
<feature type="domain" description="NlpC/P60" evidence="6">
    <location>
        <begin position="222"/>
        <end position="341"/>
    </location>
</feature>
<dbReference type="Gene3D" id="3.90.1720.10">
    <property type="entry name" value="endopeptidase domain like (from Nostoc punctiforme)"/>
    <property type="match status" value="1"/>
</dbReference>
<keyword evidence="4" id="KW-0788">Thiol protease</keyword>
<dbReference type="InterPro" id="IPR036366">
    <property type="entry name" value="PGBDSf"/>
</dbReference>
<sequence length="341" mass="38888">MLNGTVEHVVKQSILYSYVLSQPFSVYVDAYPVLQNKQLLEAEQLEYGQHGESVRVLQHKLNKLSYYDDEIHGDFTVLTEHALKKFQADNNIKISGQADMITLTTLINKEKKKYMEQIDEMSESIYPGMKSEDVKIAQHALQYFGYYEGELDGIYGPLTKKALEIAEKEHGLKLIDESDQVTESSLTALYEKDENEEQKLEQKVKKESKEETQELKKVEVTSTNYSNAIDAAHAQIGTPYVWGGESTRGFDCSGFIQYIFKMENIVLPRTVSDVWNFTQHINSPSVGDLVFFETYKPGPSHMGIYIGDGKFIHAGESRGVEISELSTSYWEQRYLGARRVN</sequence>
<dbReference type="InterPro" id="IPR036365">
    <property type="entry name" value="PGBD-like_sf"/>
</dbReference>
<evidence type="ECO:0000256" key="4">
    <source>
        <dbReference type="ARBA" id="ARBA00022807"/>
    </source>
</evidence>
<dbReference type="PANTHER" id="PTHR47053">
    <property type="entry name" value="MUREIN DD-ENDOPEPTIDASE MEPH-RELATED"/>
    <property type="match status" value="1"/>
</dbReference>
<feature type="coiled-coil region" evidence="5">
    <location>
        <begin position="183"/>
        <end position="210"/>
    </location>
</feature>
<evidence type="ECO:0000313" key="8">
    <source>
        <dbReference type="Proteomes" id="UP001519328"/>
    </source>
</evidence>
<dbReference type="PROSITE" id="PS51935">
    <property type="entry name" value="NLPC_P60"/>
    <property type="match status" value="1"/>
</dbReference>
<dbReference type="InterPro" id="IPR000064">
    <property type="entry name" value="NLP_P60_dom"/>
</dbReference>
<dbReference type="PANTHER" id="PTHR47053:SF1">
    <property type="entry name" value="MUREIN DD-ENDOPEPTIDASE MEPH-RELATED"/>
    <property type="match status" value="1"/>
</dbReference>
<dbReference type="Gene3D" id="1.10.101.10">
    <property type="entry name" value="PGBD-like superfamily/PGBD"/>
    <property type="match status" value="2"/>
</dbReference>
<dbReference type="InterPro" id="IPR051202">
    <property type="entry name" value="Peptidase_C40"/>
</dbReference>
<protein>
    <submittedName>
        <fullName evidence="7">Cell wall-associated NlpC family hydrolase</fullName>
    </submittedName>
</protein>
<keyword evidence="8" id="KW-1185">Reference proteome</keyword>
<proteinExistence type="inferred from homology"/>
<dbReference type="InterPro" id="IPR002477">
    <property type="entry name" value="Peptidoglycan-bd-like"/>
</dbReference>
<evidence type="ECO:0000259" key="6">
    <source>
        <dbReference type="PROSITE" id="PS51935"/>
    </source>
</evidence>
<dbReference type="Pfam" id="PF01471">
    <property type="entry name" value="PG_binding_1"/>
    <property type="match status" value="2"/>
</dbReference>
<reference evidence="7 8" key="1">
    <citation type="submission" date="2021-03" db="EMBL/GenBank/DDBJ databases">
        <title>Genomic Encyclopedia of Type Strains, Phase IV (KMG-IV): sequencing the most valuable type-strain genomes for metagenomic binning, comparative biology and taxonomic classification.</title>
        <authorList>
            <person name="Goeker M."/>
        </authorList>
    </citation>
    <scope>NUCLEOTIDE SEQUENCE [LARGE SCALE GENOMIC DNA]</scope>
    <source>
        <strain evidence="7 8">DSM 21085</strain>
    </source>
</reference>
<dbReference type="Proteomes" id="UP001519328">
    <property type="component" value="Unassembled WGS sequence"/>
</dbReference>
<organism evidence="7 8">
    <name type="scientific">Virgibacillus litoralis</name>
    <dbReference type="NCBI Taxonomy" id="578221"/>
    <lineage>
        <taxon>Bacteria</taxon>
        <taxon>Bacillati</taxon>
        <taxon>Bacillota</taxon>
        <taxon>Bacilli</taxon>
        <taxon>Bacillales</taxon>
        <taxon>Bacillaceae</taxon>
        <taxon>Virgibacillus</taxon>
    </lineage>
</organism>
<name>A0ABS4HIL7_9BACI</name>
<dbReference type="GO" id="GO:0016787">
    <property type="term" value="F:hydrolase activity"/>
    <property type="evidence" value="ECO:0007669"/>
    <property type="project" value="UniProtKB-KW"/>
</dbReference>
<comment type="similarity">
    <text evidence="1">Belongs to the peptidase C40 family.</text>
</comment>
<comment type="caution">
    <text evidence="7">The sequence shown here is derived from an EMBL/GenBank/DDBJ whole genome shotgun (WGS) entry which is preliminary data.</text>
</comment>
<accession>A0ABS4HIL7</accession>
<dbReference type="EMBL" id="JAGGKK010000029">
    <property type="protein sequence ID" value="MBP1950767.1"/>
    <property type="molecule type" value="Genomic_DNA"/>
</dbReference>
<gene>
    <name evidence="7" type="ORF">J2Z82_003739</name>
</gene>
<keyword evidence="3 7" id="KW-0378">Hydrolase</keyword>
<evidence type="ECO:0000256" key="1">
    <source>
        <dbReference type="ARBA" id="ARBA00007074"/>
    </source>
</evidence>
<evidence type="ECO:0000256" key="2">
    <source>
        <dbReference type="ARBA" id="ARBA00022670"/>
    </source>
</evidence>
<keyword evidence="5" id="KW-0175">Coiled coil</keyword>
<dbReference type="Pfam" id="PF00877">
    <property type="entry name" value="NLPC_P60"/>
    <property type="match status" value="1"/>
</dbReference>
<evidence type="ECO:0000256" key="5">
    <source>
        <dbReference type="SAM" id="Coils"/>
    </source>
</evidence>